<feature type="region of interest" description="Disordered" evidence="1">
    <location>
        <begin position="1"/>
        <end position="24"/>
    </location>
</feature>
<proteinExistence type="predicted"/>
<dbReference type="HOGENOM" id="CLU_3143006_0_0_1"/>
<reference evidence="3" key="1">
    <citation type="journal article" date="2012" name="Nat. Genet.">
        <title>Lifestyle transitions in plant pathogenic Colletotrichum fungi deciphered by genome and transcriptome analyses.</title>
        <authorList>
            <person name="O'Connell R.J."/>
            <person name="Thon M.R."/>
            <person name="Hacquard S."/>
            <person name="Amyotte S.G."/>
            <person name="Kleemann J."/>
            <person name="Torres M.F."/>
            <person name="Damm U."/>
            <person name="Buiate E.A."/>
            <person name="Epstein L."/>
            <person name="Alkan N."/>
            <person name="Altmueller J."/>
            <person name="Alvarado-Balderrama L."/>
            <person name="Bauser C.A."/>
            <person name="Becker C."/>
            <person name="Birren B.W."/>
            <person name="Chen Z."/>
            <person name="Choi J."/>
            <person name="Crouch J.A."/>
            <person name="Duvick J.P."/>
            <person name="Farman M.A."/>
            <person name="Gan P."/>
            <person name="Heiman D."/>
            <person name="Henrissat B."/>
            <person name="Howard R.J."/>
            <person name="Kabbage M."/>
            <person name="Koch C."/>
            <person name="Kracher B."/>
            <person name="Kubo Y."/>
            <person name="Law A.D."/>
            <person name="Lebrun M.-H."/>
            <person name="Lee Y.-H."/>
            <person name="Miyara I."/>
            <person name="Moore N."/>
            <person name="Neumann U."/>
            <person name="Nordstroem K."/>
            <person name="Panaccione D.G."/>
            <person name="Panstruga R."/>
            <person name="Place M."/>
            <person name="Proctor R.H."/>
            <person name="Prusky D."/>
            <person name="Rech G."/>
            <person name="Reinhardt R."/>
            <person name="Rollins J.A."/>
            <person name="Rounsley S."/>
            <person name="Schardl C.L."/>
            <person name="Schwartz D.C."/>
            <person name="Shenoy N."/>
            <person name="Shirasu K."/>
            <person name="Sikhakolli U.R."/>
            <person name="Stueber K."/>
            <person name="Sukno S.A."/>
            <person name="Sweigard J.A."/>
            <person name="Takano Y."/>
            <person name="Takahara H."/>
            <person name="Trail F."/>
            <person name="van der Does H.C."/>
            <person name="Voll L.M."/>
            <person name="Will I."/>
            <person name="Young S."/>
            <person name="Zeng Q."/>
            <person name="Zhang J."/>
            <person name="Zhou S."/>
            <person name="Dickman M.B."/>
            <person name="Schulze-Lefert P."/>
            <person name="Ver Loren van Themaat E."/>
            <person name="Ma L.-J."/>
            <person name="Vaillancourt L.J."/>
        </authorList>
    </citation>
    <scope>NUCLEOTIDE SEQUENCE [LARGE SCALE GENOMIC DNA]</scope>
    <source>
        <strain evidence="3">IMI 349063</strain>
    </source>
</reference>
<gene>
    <name evidence="2" type="ORF">CH063_14066</name>
</gene>
<evidence type="ECO:0000313" key="3">
    <source>
        <dbReference type="Proteomes" id="UP000007174"/>
    </source>
</evidence>
<name>H1VX14_COLHI</name>
<dbReference type="EMBL" id="CACQ02007164">
    <property type="protein sequence ID" value="CCF44776.1"/>
    <property type="molecule type" value="Genomic_DNA"/>
</dbReference>
<sequence>MLVSQAISRVRTEQPNPQPRLVGTGFQVTQKPVGLSISMSYRDGLTVDY</sequence>
<protein>
    <submittedName>
        <fullName evidence="2">Uncharacterized protein</fullName>
    </submittedName>
</protein>
<dbReference type="Proteomes" id="UP000007174">
    <property type="component" value="Unassembled WGS sequence"/>
</dbReference>
<organism evidence="2 3">
    <name type="scientific">Colletotrichum higginsianum (strain IMI 349063)</name>
    <name type="common">Crucifer anthracnose fungus</name>
    <dbReference type="NCBI Taxonomy" id="759273"/>
    <lineage>
        <taxon>Eukaryota</taxon>
        <taxon>Fungi</taxon>
        <taxon>Dikarya</taxon>
        <taxon>Ascomycota</taxon>
        <taxon>Pezizomycotina</taxon>
        <taxon>Sordariomycetes</taxon>
        <taxon>Hypocreomycetidae</taxon>
        <taxon>Glomerellales</taxon>
        <taxon>Glomerellaceae</taxon>
        <taxon>Colletotrichum</taxon>
        <taxon>Colletotrichum destructivum species complex</taxon>
    </lineage>
</organism>
<dbReference type="AlphaFoldDB" id="H1VX14"/>
<evidence type="ECO:0000313" key="2">
    <source>
        <dbReference type="EMBL" id="CCF44776.1"/>
    </source>
</evidence>
<accession>H1VX14</accession>
<evidence type="ECO:0000256" key="1">
    <source>
        <dbReference type="SAM" id="MobiDB-lite"/>
    </source>
</evidence>